<dbReference type="EMBL" id="JAOPHQ010002567">
    <property type="protein sequence ID" value="KAK0146549.1"/>
    <property type="molecule type" value="Genomic_DNA"/>
</dbReference>
<evidence type="ECO:0000313" key="1">
    <source>
        <dbReference type="EMBL" id="KAK0146549.1"/>
    </source>
</evidence>
<accession>A0AA47MU34</accession>
<sequence>MPVRPGRPKHIVRVCWEHLAESPVRESFNSHLRESFDNVPGEAGDIESEWAMFRTPIVKAADRSCGRKVVGAYRDGKCHQTEGVLGPFWPVGLRRQQADRDLQLSLDRFTAECKAAGMRISTSKSESMECTLWVGDEILPQVEEFKYLRVLFTSEGRLEREIESGSERRLQ</sequence>
<organism evidence="1 2">
    <name type="scientific">Merluccius polli</name>
    <name type="common">Benguela hake</name>
    <name type="synonym">Merluccius cadenati</name>
    <dbReference type="NCBI Taxonomy" id="89951"/>
    <lineage>
        <taxon>Eukaryota</taxon>
        <taxon>Metazoa</taxon>
        <taxon>Chordata</taxon>
        <taxon>Craniata</taxon>
        <taxon>Vertebrata</taxon>
        <taxon>Euteleostomi</taxon>
        <taxon>Actinopterygii</taxon>
        <taxon>Neopterygii</taxon>
        <taxon>Teleostei</taxon>
        <taxon>Neoteleostei</taxon>
        <taxon>Acanthomorphata</taxon>
        <taxon>Zeiogadaria</taxon>
        <taxon>Gadariae</taxon>
        <taxon>Gadiformes</taxon>
        <taxon>Gadoidei</taxon>
        <taxon>Merlucciidae</taxon>
        <taxon>Merluccius</taxon>
    </lineage>
</organism>
<name>A0AA47MU34_MERPO</name>
<reference evidence="1" key="1">
    <citation type="journal article" date="2023" name="Front. Mar. Sci.">
        <title>A new Merluccius polli reference genome to investigate the effects of global change in West African waters.</title>
        <authorList>
            <person name="Mateo J.L."/>
            <person name="Blanco-Fernandez C."/>
            <person name="Garcia-Vazquez E."/>
            <person name="Machado-Schiaffino G."/>
        </authorList>
    </citation>
    <scope>NUCLEOTIDE SEQUENCE</scope>
    <source>
        <strain evidence="1">C29</strain>
        <tissue evidence="1">Fin</tissue>
    </source>
</reference>
<proteinExistence type="predicted"/>
<keyword evidence="2" id="KW-1185">Reference proteome</keyword>
<comment type="caution">
    <text evidence="1">The sequence shown here is derived from an EMBL/GenBank/DDBJ whole genome shotgun (WGS) entry which is preliminary data.</text>
</comment>
<protein>
    <submittedName>
        <fullName evidence="1">Uncharacterized protein</fullName>
    </submittedName>
</protein>
<dbReference type="Proteomes" id="UP001174136">
    <property type="component" value="Unassembled WGS sequence"/>
</dbReference>
<evidence type="ECO:0000313" key="2">
    <source>
        <dbReference type="Proteomes" id="UP001174136"/>
    </source>
</evidence>
<dbReference type="AlphaFoldDB" id="A0AA47MU34"/>
<gene>
    <name evidence="1" type="ORF">N1851_014121</name>
</gene>